<dbReference type="RefSeq" id="WP_291793271.1">
    <property type="nucleotide sequence ID" value="NZ_BAAAPZ010000006.1"/>
</dbReference>
<dbReference type="Proteomes" id="UP001500984">
    <property type="component" value="Unassembled WGS sequence"/>
</dbReference>
<dbReference type="Pfam" id="PF23544">
    <property type="entry name" value="AtuA_ferredoxin"/>
    <property type="match status" value="1"/>
</dbReference>
<dbReference type="PANTHER" id="PTHR47708:SF2">
    <property type="entry name" value="SI:CH73-132F6.5"/>
    <property type="match status" value="1"/>
</dbReference>
<evidence type="ECO:0000313" key="3">
    <source>
        <dbReference type="Proteomes" id="UP001500984"/>
    </source>
</evidence>
<name>A0ABN2WPY9_9MICO</name>
<comment type="caution">
    <text evidence="2">The sequence shown here is derived from an EMBL/GenBank/DDBJ whole genome shotgun (WGS) entry which is preliminary data.</text>
</comment>
<sequence>MTRVDELADARTGDKGDSLILAVVARSEDGFEMLAEKLTPRAVAEHYGSPVERVSRTELPHLRALTFTLAGYLGGGVTGSSLLDGHGKALSYHLLDLDLE</sequence>
<keyword evidence="3" id="KW-1185">Reference proteome</keyword>
<gene>
    <name evidence="2" type="ORF">GCM10009823_16800</name>
</gene>
<dbReference type="PANTHER" id="PTHR47708">
    <property type="match status" value="1"/>
</dbReference>
<organism evidence="2 3">
    <name type="scientific">Brevibacterium salitolerans</name>
    <dbReference type="NCBI Taxonomy" id="1403566"/>
    <lineage>
        <taxon>Bacteria</taxon>
        <taxon>Bacillati</taxon>
        <taxon>Actinomycetota</taxon>
        <taxon>Actinomycetes</taxon>
        <taxon>Micrococcales</taxon>
        <taxon>Brevibacteriaceae</taxon>
        <taxon>Brevibacterium</taxon>
    </lineage>
</organism>
<evidence type="ECO:0000313" key="2">
    <source>
        <dbReference type="EMBL" id="GAA2096585.1"/>
    </source>
</evidence>
<protein>
    <recommendedName>
        <fullName evidence="1">AtuA-like ferredoxin-fold domain-containing protein</fullName>
    </recommendedName>
</protein>
<proteinExistence type="predicted"/>
<feature type="domain" description="AtuA-like ferredoxin-fold" evidence="1">
    <location>
        <begin position="3"/>
        <end position="99"/>
    </location>
</feature>
<evidence type="ECO:0000259" key="1">
    <source>
        <dbReference type="Pfam" id="PF23544"/>
    </source>
</evidence>
<dbReference type="EMBL" id="BAAAPZ010000006">
    <property type="protein sequence ID" value="GAA2096585.1"/>
    <property type="molecule type" value="Genomic_DNA"/>
</dbReference>
<reference evidence="2 3" key="1">
    <citation type="journal article" date="2019" name="Int. J. Syst. Evol. Microbiol.">
        <title>The Global Catalogue of Microorganisms (GCM) 10K type strain sequencing project: providing services to taxonomists for standard genome sequencing and annotation.</title>
        <authorList>
            <consortium name="The Broad Institute Genomics Platform"/>
            <consortium name="The Broad Institute Genome Sequencing Center for Infectious Disease"/>
            <person name="Wu L."/>
            <person name="Ma J."/>
        </authorList>
    </citation>
    <scope>NUCLEOTIDE SEQUENCE [LARGE SCALE GENOMIC DNA]</scope>
    <source>
        <strain evidence="2 3">JCM 15900</strain>
    </source>
</reference>
<accession>A0ABN2WPY9</accession>
<dbReference type="InterPro" id="IPR056362">
    <property type="entry name" value="AtuA-like_ferredoxin_dom"/>
</dbReference>